<gene>
    <name evidence="2" type="ORF">C8263_02595</name>
</gene>
<keyword evidence="3" id="KW-1185">Reference proteome</keyword>
<organism evidence="2 3">
    <name type="scientific">Deinococcus arcticus</name>
    <dbReference type="NCBI Taxonomy" id="2136176"/>
    <lineage>
        <taxon>Bacteria</taxon>
        <taxon>Thermotogati</taxon>
        <taxon>Deinococcota</taxon>
        <taxon>Deinococci</taxon>
        <taxon>Deinococcales</taxon>
        <taxon>Deinococcaceae</taxon>
        <taxon>Deinococcus</taxon>
    </lineage>
</organism>
<evidence type="ECO:0000313" key="3">
    <source>
        <dbReference type="Proteomes" id="UP000240317"/>
    </source>
</evidence>
<reference evidence="2 3" key="1">
    <citation type="submission" date="2018-03" db="EMBL/GenBank/DDBJ databases">
        <title>Draft genome of Deinococcus sp. OD32.</title>
        <authorList>
            <person name="Wang X.-P."/>
            <person name="Du Z.-J."/>
        </authorList>
    </citation>
    <scope>NUCLEOTIDE SEQUENCE [LARGE SCALE GENOMIC DNA]</scope>
    <source>
        <strain evidence="2 3">OD32</strain>
    </source>
</reference>
<comment type="caution">
    <text evidence="2">The sequence shown here is derived from an EMBL/GenBank/DDBJ whole genome shotgun (WGS) entry which is preliminary data.</text>
</comment>
<evidence type="ECO:0000313" key="2">
    <source>
        <dbReference type="EMBL" id="PTA69251.1"/>
    </source>
</evidence>
<dbReference type="RefSeq" id="WP_107136561.1">
    <property type="nucleotide sequence ID" value="NZ_PYSV01000002.1"/>
</dbReference>
<name>A0A2T3WBH0_9DEIO</name>
<dbReference type="EMBL" id="PYSV01000002">
    <property type="protein sequence ID" value="PTA69251.1"/>
    <property type="molecule type" value="Genomic_DNA"/>
</dbReference>
<feature type="region of interest" description="Disordered" evidence="1">
    <location>
        <begin position="59"/>
        <end position="78"/>
    </location>
</feature>
<sequence>MTHWAELVELFEYKVMDLMEGRTPRGGRRSVTELREELLSAPLEPALLRRLMETDRLFRGGTNGRAPNPHRGRPAPQAHPVWEAPVTADSEEALAWDELQTLLWHHRAAVRLQELAAHWQRDATLQRLRVLYAVVENAERAGSGQPVPVPEANDPLMDLHDPEVNQAIARALGTLLHSEAGRVQVRAALSQVQAEPFPRHPDEDVLAARIAAAEREPLSAEAKDALIRALKAEYPMPRDPRERSVIRVAAREVAEQLEPLLDSAPQRALGAVPHGSVLYAQHPANAMRVPDDGADRLIIHLRGAQAAHWRGLDLRWQPIGPNWQLQIGGQVALLRPGLSPLERTQTLSLPGTHLRLFLSGAYLLLHVDSHAAAELGRRASLARAVSLLLDSQEAFAYLRLARAAAQLLRGGALKLDTLGPDSAHKYHAATPDVLLAFARKGVETLSARLERSDPAQARGAFAEAAAHLGLHPLAAERLHGALHAALHRPEPLPDPRSGERFELSPGAFLSVQLGDDPLTLEAGGRAVTLRQDYKGELVAVLPGLAPMILHDLLVVRVPELHLLLVRHGSWLAAAAGSDELVPTLRLAAEAEQPH</sequence>
<protein>
    <submittedName>
        <fullName evidence="2">Uncharacterized protein</fullName>
    </submittedName>
</protein>
<evidence type="ECO:0000256" key="1">
    <source>
        <dbReference type="SAM" id="MobiDB-lite"/>
    </source>
</evidence>
<dbReference type="AlphaFoldDB" id="A0A2T3WBH0"/>
<dbReference type="OrthoDB" id="53398at2"/>
<proteinExistence type="predicted"/>
<dbReference type="Proteomes" id="UP000240317">
    <property type="component" value="Unassembled WGS sequence"/>
</dbReference>
<accession>A0A2T3WBH0</accession>